<accession>A0AC35U6V3</accession>
<sequence>MPNITNVMEYNIYNFIFYNHSHSCAYFTQEMLNDPALKSPIFGICIILLSLIFFILDLICLSALLNKKIRTFNGIRIMIAISMCDVSNIIPIGIIPGIMMVKGHIYCSNVVLSYFHGQSAVTLYTMTCSYTVLLSINRCLGIAYPRLEAKLFDGMKVFMWIAVISAFYFYFFFTAPIDLFSSVIGNFVYNPYIRYEFIDDGIYDSTWHNYNNLLTAIFVVVTYLAFAAFYLHVRNQTNKMSFSGDRADCTKSVFASVFINASTLCFSNIFYLIIKDIEVGDIYYRVSLAIPILVQGMNAMLYYILNPTIRGIVQSFRIYKVFKFDQIGPVVEAPLVVTKNTIIT</sequence>
<protein>
    <submittedName>
        <fullName evidence="2">G_PROTEIN_RECEP_F1_2 domain-containing protein</fullName>
    </submittedName>
</protein>
<name>A0AC35U6V3_9BILA</name>
<proteinExistence type="predicted"/>
<organism evidence="1 2">
    <name type="scientific">Rhabditophanes sp. KR3021</name>
    <dbReference type="NCBI Taxonomy" id="114890"/>
    <lineage>
        <taxon>Eukaryota</taxon>
        <taxon>Metazoa</taxon>
        <taxon>Ecdysozoa</taxon>
        <taxon>Nematoda</taxon>
        <taxon>Chromadorea</taxon>
        <taxon>Rhabditida</taxon>
        <taxon>Tylenchina</taxon>
        <taxon>Panagrolaimomorpha</taxon>
        <taxon>Strongyloidoidea</taxon>
        <taxon>Alloionematidae</taxon>
        <taxon>Rhabditophanes</taxon>
    </lineage>
</organism>
<evidence type="ECO:0000313" key="1">
    <source>
        <dbReference type="Proteomes" id="UP000095286"/>
    </source>
</evidence>
<reference evidence="2" key="1">
    <citation type="submission" date="2016-11" db="UniProtKB">
        <authorList>
            <consortium name="WormBaseParasite"/>
        </authorList>
    </citation>
    <scope>IDENTIFICATION</scope>
    <source>
        <strain evidence="2">KR3021</strain>
    </source>
</reference>
<dbReference type="WBParaSite" id="RSKR_0000845150.1">
    <property type="protein sequence ID" value="RSKR_0000845150.1"/>
    <property type="gene ID" value="RSKR_0000845150"/>
</dbReference>
<evidence type="ECO:0000313" key="2">
    <source>
        <dbReference type="WBParaSite" id="RSKR_0000845150.1"/>
    </source>
</evidence>
<dbReference type="Proteomes" id="UP000095286">
    <property type="component" value="Unplaced"/>
</dbReference>